<evidence type="ECO:0000313" key="3">
    <source>
        <dbReference type="Proteomes" id="UP001551482"/>
    </source>
</evidence>
<gene>
    <name evidence="2" type="ORF">AB0C36_37180</name>
</gene>
<keyword evidence="1" id="KW-0812">Transmembrane</keyword>
<organism evidence="2 3">
    <name type="scientific">Streptodolium elevatio</name>
    <dbReference type="NCBI Taxonomy" id="3157996"/>
    <lineage>
        <taxon>Bacteria</taxon>
        <taxon>Bacillati</taxon>
        <taxon>Actinomycetota</taxon>
        <taxon>Actinomycetes</taxon>
        <taxon>Kitasatosporales</taxon>
        <taxon>Streptomycetaceae</taxon>
        <taxon>Streptodolium</taxon>
    </lineage>
</organism>
<keyword evidence="1" id="KW-1133">Transmembrane helix</keyword>
<dbReference type="InterPro" id="IPR025498">
    <property type="entry name" value="DUF4389"/>
</dbReference>
<protein>
    <submittedName>
        <fullName evidence="2">DUF4389 domain-containing protein</fullName>
    </submittedName>
</protein>
<name>A0ABV3DTN6_9ACTN</name>
<dbReference type="Pfam" id="PF14333">
    <property type="entry name" value="DUF4389"/>
    <property type="match status" value="2"/>
</dbReference>
<feature type="transmembrane region" description="Helical" evidence="1">
    <location>
        <begin position="125"/>
        <end position="142"/>
    </location>
</feature>
<reference evidence="2 3" key="1">
    <citation type="submission" date="2024-06" db="EMBL/GenBank/DDBJ databases">
        <title>The Natural Products Discovery Center: Release of the First 8490 Sequenced Strains for Exploring Actinobacteria Biosynthetic Diversity.</title>
        <authorList>
            <person name="Kalkreuter E."/>
            <person name="Kautsar S.A."/>
            <person name="Yang D."/>
            <person name="Bader C.D."/>
            <person name="Teijaro C.N."/>
            <person name="Fluegel L."/>
            <person name="Davis C.M."/>
            <person name="Simpson J.R."/>
            <person name="Lauterbach L."/>
            <person name="Steele A.D."/>
            <person name="Gui C."/>
            <person name="Meng S."/>
            <person name="Li G."/>
            <person name="Viehrig K."/>
            <person name="Ye F."/>
            <person name="Su P."/>
            <person name="Kiefer A.F."/>
            <person name="Nichols A."/>
            <person name="Cepeda A.J."/>
            <person name="Yan W."/>
            <person name="Fan B."/>
            <person name="Jiang Y."/>
            <person name="Adhikari A."/>
            <person name="Zheng C.-J."/>
            <person name="Schuster L."/>
            <person name="Cowan T.M."/>
            <person name="Smanski M.J."/>
            <person name="Chevrette M.G."/>
            <person name="De Carvalho L.P.S."/>
            <person name="Shen B."/>
        </authorList>
    </citation>
    <scope>NUCLEOTIDE SEQUENCE [LARGE SCALE GENOMIC DNA]</scope>
    <source>
        <strain evidence="2 3">NPDC048946</strain>
    </source>
</reference>
<feature type="transmembrane region" description="Helical" evidence="1">
    <location>
        <begin position="20"/>
        <end position="47"/>
    </location>
</feature>
<dbReference type="EMBL" id="JBEZFP010000155">
    <property type="protein sequence ID" value="MEU8139120.1"/>
    <property type="molecule type" value="Genomic_DNA"/>
</dbReference>
<accession>A0ABV3DTN6</accession>
<dbReference type="RefSeq" id="WP_358363009.1">
    <property type="nucleotide sequence ID" value="NZ_JBEZFP010000155.1"/>
</dbReference>
<proteinExistence type="predicted"/>
<dbReference type="Proteomes" id="UP001551482">
    <property type="component" value="Unassembled WGS sequence"/>
</dbReference>
<keyword evidence="3" id="KW-1185">Reference proteome</keyword>
<evidence type="ECO:0000313" key="2">
    <source>
        <dbReference type="EMBL" id="MEU8139120.1"/>
    </source>
</evidence>
<evidence type="ECO:0000256" key="1">
    <source>
        <dbReference type="SAM" id="Phobius"/>
    </source>
</evidence>
<keyword evidence="1" id="KW-0472">Membrane</keyword>
<feature type="transmembrane region" description="Helical" evidence="1">
    <location>
        <begin position="229"/>
        <end position="247"/>
    </location>
</feature>
<comment type="caution">
    <text evidence="2">The sequence shown here is derived from an EMBL/GenBank/DDBJ whole genome shotgun (WGS) entry which is preliminary data.</text>
</comment>
<sequence>MPFPEHQNRWTVFLRLLLLIPQYIVLAVLSIVAVVTAIVGWFAALVLGRLPSPIRGFLTGFLRYDTRVNASMMLLTDRYPPFRLGEVAGYPVRIEIQPVHLNRLAVFFRILLMIPAMIIQAIVSAGWWSVAFISWLVVLIMGRMPEPLFEATSAILRYRMRLGAYSLMLASSYPKRLFGDAPDAAWSASAASAQPVAAGKGPDEMTVGATQTAARSATRPLRVGTAGKVLIGVFIVLGLGSVAANSANWSMDDDDDSASAPAVP</sequence>